<dbReference type="Proteomes" id="UP001632038">
    <property type="component" value="Unassembled WGS sequence"/>
</dbReference>
<evidence type="ECO:0000259" key="8">
    <source>
        <dbReference type="PROSITE" id="PS50090"/>
    </source>
</evidence>
<organism evidence="10 11">
    <name type="scientific">Castilleja foliolosa</name>
    <dbReference type="NCBI Taxonomy" id="1961234"/>
    <lineage>
        <taxon>Eukaryota</taxon>
        <taxon>Viridiplantae</taxon>
        <taxon>Streptophyta</taxon>
        <taxon>Embryophyta</taxon>
        <taxon>Tracheophyta</taxon>
        <taxon>Spermatophyta</taxon>
        <taxon>Magnoliopsida</taxon>
        <taxon>eudicotyledons</taxon>
        <taxon>Gunneridae</taxon>
        <taxon>Pentapetalae</taxon>
        <taxon>asterids</taxon>
        <taxon>lamiids</taxon>
        <taxon>Lamiales</taxon>
        <taxon>Orobanchaceae</taxon>
        <taxon>Pedicularideae</taxon>
        <taxon>Castillejinae</taxon>
        <taxon>Castilleja</taxon>
    </lineage>
</organism>
<dbReference type="Gene3D" id="1.10.10.60">
    <property type="entry name" value="Homeodomain-like"/>
    <property type="match status" value="1"/>
</dbReference>
<reference evidence="11" key="1">
    <citation type="journal article" date="2024" name="IScience">
        <title>Strigolactones Initiate the Formation of Haustorium-like Structures in Castilleja.</title>
        <authorList>
            <person name="Buerger M."/>
            <person name="Peterson D."/>
            <person name="Chory J."/>
        </authorList>
    </citation>
    <scope>NUCLEOTIDE SEQUENCE [LARGE SCALE GENOMIC DNA]</scope>
</reference>
<evidence type="ECO:0000256" key="2">
    <source>
        <dbReference type="ARBA" id="ARBA00022737"/>
    </source>
</evidence>
<dbReference type="EMBL" id="JAVIJP010000025">
    <property type="protein sequence ID" value="KAL3637492.1"/>
    <property type="molecule type" value="Genomic_DNA"/>
</dbReference>
<evidence type="ECO:0000259" key="9">
    <source>
        <dbReference type="PROSITE" id="PS51294"/>
    </source>
</evidence>
<proteinExistence type="predicted"/>
<keyword evidence="2" id="KW-0677">Repeat</keyword>
<accession>A0ABD3D713</accession>
<keyword evidence="11" id="KW-1185">Reference proteome</keyword>
<gene>
    <name evidence="10" type="ORF">CASFOL_018660</name>
</gene>
<dbReference type="PANTHER" id="PTHR47997">
    <property type="entry name" value="MYB DOMAIN PROTEIN 55"/>
    <property type="match status" value="1"/>
</dbReference>
<dbReference type="CDD" id="cd00167">
    <property type="entry name" value="SANT"/>
    <property type="match status" value="1"/>
</dbReference>
<dbReference type="PROSITE" id="PS51294">
    <property type="entry name" value="HTH_MYB"/>
    <property type="match status" value="1"/>
</dbReference>
<evidence type="ECO:0000313" key="11">
    <source>
        <dbReference type="Proteomes" id="UP001632038"/>
    </source>
</evidence>
<dbReference type="Pfam" id="PF00249">
    <property type="entry name" value="Myb_DNA-binding"/>
    <property type="match status" value="1"/>
</dbReference>
<dbReference type="PANTHER" id="PTHR47997:SF40">
    <property type="entry name" value="TRANSCRIPTION FACTOR MYB26-LIKE"/>
    <property type="match status" value="1"/>
</dbReference>
<keyword evidence="6" id="KW-0539">Nucleus</keyword>
<evidence type="ECO:0008006" key="12">
    <source>
        <dbReference type="Google" id="ProtNLM"/>
    </source>
</evidence>
<feature type="compositionally biased region" description="Polar residues" evidence="7">
    <location>
        <begin position="223"/>
        <end position="233"/>
    </location>
</feature>
<sequence length="233" mass="26452">MDKLSSARSQERQFYSPRSYSHHSAPRPSRKQWSQIAKHLPGRTDNEVKNFWNSNIKRKLLAQLRIFSSDPHLSTLNNHYYNYNNNNNPDSLFNPMNIIMSPNYSQIHQLYAPPPLSLPLHNYNFALMPSSSISPSASDLPPLPISCTSIHNPGPIPNYQDDDDFMSGLEKDDRDSNLLDAMVPSDPAMLGIPGFDDSGYEPLHPNHIRNISSMNHLKEPRKYSQSAPPNSQD</sequence>
<protein>
    <recommendedName>
        <fullName evidence="12">HTH myb-type domain-containing protein</fullName>
    </recommendedName>
</protein>
<feature type="region of interest" description="Disordered" evidence="7">
    <location>
        <begin position="201"/>
        <end position="233"/>
    </location>
</feature>
<feature type="region of interest" description="Disordered" evidence="7">
    <location>
        <begin position="1"/>
        <end position="32"/>
    </location>
</feature>
<dbReference type="InterPro" id="IPR001005">
    <property type="entry name" value="SANT/Myb"/>
</dbReference>
<evidence type="ECO:0000256" key="4">
    <source>
        <dbReference type="ARBA" id="ARBA00023125"/>
    </source>
</evidence>
<evidence type="ECO:0000256" key="5">
    <source>
        <dbReference type="ARBA" id="ARBA00023163"/>
    </source>
</evidence>
<evidence type="ECO:0000256" key="7">
    <source>
        <dbReference type="SAM" id="MobiDB-lite"/>
    </source>
</evidence>
<comment type="caution">
    <text evidence="10">The sequence shown here is derived from an EMBL/GenBank/DDBJ whole genome shotgun (WGS) entry which is preliminary data.</text>
</comment>
<comment type="subcellular location">
    <subcellularLocation>
        <location evidence="1">Nucleus</location>
    </subcellularLocation>
</comment>
<feature type="domain" description="Myb-like" evidence="8">
    <location>
        <begin position="32"/>
        <end position="56"/>
    </location>
</feature>
<name>A0ABD3D713_9LAMI</name>
<dbReference type="InterPro" id="IPR017930">
    <property type="entry name" value="Myb_dom"/>
</dbReference>
<dbReference type="AlphaFoldDB" id="A0ABD3D713"/>
<feature type="compositionally biased region" description="Basic residues" evidence="7">
    <location>
        <begin position="20"/>
        <end position="30"/>
    </location>
</feature>
<keyword evidence="3" id="KW-0805">Transcription regulation</keyword>
<feature type="domain" description="HTH myb-type" evidence="9">
    <location>
        <begin position="31"/>
        <end position="60"/>
    </location>
</feature>
<dbReference type="PROSITE" id="PS50090">
    <property type="entry name" value="MYB_LIKE"/>
    <property type="match status" value="1"/>
</dbReference>
<evidence type="ECO:0000256" key="1">
    <source>
        <dbReference type="ARBA" id="ARBA00004123"/>
    </source>
</evidence>
<keyword evidence="4" id="KW-0238">DNA-binding</keyword>
<dbReference type="GO" id="GO:0003677">
    <property type="term" value="F:DNA binding"/>
    <property type="evidence" value="ECO:0007669"/>
    <property type="project" value="UniProtKB-KW"/>
</dbReference>
<evidence type="ECO:0000256" key="6">
    <source>
        <dbReference type="ARBA" id="ARBA00023242"/>
    </source>
</evidence>
<dbReference type="InterPro" id="IPR051953">
    <property type="entry name" value="Plant_SW-associated_TFs"/>
</dbReference>
<dbReference type="InterPro" id="IPR009057">
    <property type="entry name" value="Homeodomain-like_sf"/>
</dbReference>
<dbReference type="SUPFAM" id="SSF46689">
    <property type="entry name" value="Homeodomain-like"/>
    <property type="match status" value="1"/>
</dbReference>
<evidence type="ECO:0000256" key="3">
    <source>
        <dbReference type="ARBA" id="ARBA00023015"/>
    </source>
</evidence>
<dbReference type="GO" id="GO:0005634">
    <property type="term" value="C:nucleus"/>
    <property type="evidence" value="ECO:0007669"/>
    <property type="project" value="UniProtKB-SubCell"/>
</dbReference>
<evidence type="ECO:0000313" key="10">
    <source>
        <dbReference type="EMBL" id="KAL3637492.1"/>
    </source>
</evidence>
<keyword evidence="5" id="KW-0804">Transcription</keyword>
<feature type="compositionally biased region" description="Basic and acidic residues" evidence="7">
    <location>
        <begin position="1"/>
        <end position="11"/>
    </location>
</feature>